<name>A0A9N8ZQ20_9GLOM</name>
<evidence type="ECO:0000313" key="2">
    <source>
        <dbReference type="Proteomes" id="UP000789572"/>
    </source>
</evidence>
<dbReference type="EMBL" id="CAJVPJ010000262">
    <property type="protein sequence ID" value="CAG8503393.1"/>
    <property type="molecule type" value="Genomic_DNA"/>
</dbReference>
<accession>A0A9N8ZQ20</accession>
<sequence>MAKITKQEFENYHQEFLSAFSRIMCTSEFKSMGKEDQEKIEKIFGLLLNEIQSGNILALYGSCEEVEGKLNEDYSAIKRRVKEHIIARGYYNPASPLSLAEFRERMKKRGWKNFKELWENKEQIKKLLSEMNEENRNFIKSTFYLFEQIDEIVQDKEEKE</sequence>
<comment type="caution">
    <text evidence="1">The sequence shown here is derived from an EMBL/GenBank/DDBJ whole genome shotgun (WGS) entry which is preliminary data.</text>
</comment>
<reference evidence="1" key="1">
    <citation type="submission" date="2021-06" db="EMBL/GenBank/DDBJ databases">
        <authorList>
            <person name="Kallberg Y."/>
            <person name="Tangrot J."/>
            <person name="Rosling A."/>
        </authorList>
    </citation>
    <scope>NUCLEOTIDE SEQUENCE</scope>
    <source>
        <strain evidence="1">IA702</strain>
    </source>
</reference>
<keyword evidence="2" id="KW-1185">Reference proteome</keyword>
<dbReference type="Proteomes" id="UP000789572">
    <property type="component" value="Unassembled WGS sequence"/>
</dbReference>
<evidence type="ECO:0000313" key="1">
    <source>
        <dbReference type="EMBL" id="CAG8503393.1"/>
    </source>
</evidence>
<dbReference type="AlphaFoldDB" id="A0A9N8ZQ20"/>
<proteinExistence type="predicted"/>
<gene>
    <name evidence="1" type="ORF">POCULU_LOCUS2691</name>
</gene>
<protein>
    <submittedName>
        <fullName evidence="1">5431_t:CDS:1</fullName>
    </submittedName>
</protein>
<organism evidence="1 2">
    <name type="scientific">Paraglomus occultum</name>
    <dbReference type="NCBI Taxonomy" id="144539"/>
    <lineage>
        <taxon>Eukaryota</taxon>
        <taxon>Fungi</taxon>
        <taxon>Fungi incertae sedis</taxon>
        <taxon>Mucoromycota</taxon>
        <taxon>Glomeromycotina</taxon>
        <taxon>Glomeromycetes</taxon>
        <taxon>Paraglomerales</taxon>
        <taxon>Paraglomeraceae</taxon>
        <taxon>Paraglomus</taxon>
    </lineage>
</organism>
<dbReference type="OrthoDB" id="2426581at2759"/>